<dbReference type="FunFam" id="3.30.70.270:FF:000020">
    <property type="entry name" value="Transposon Tf2-6 polyprotein-like Protein"/>
    <property type="match status" value="1"/>
</dbReference>
<accession>T1IT20</accession>
<dbReference type="HOGENOM" id="CLU_2392311_0_0_1"/>
<dbReference type="InterPro" id="IPR043128">
    <property type="entry name" value="Rev_trsase/Diguanyl_cyclase"/>
</dbReference>
<dbReference type="STRING" id="126957.T1IT20"/>
<dbReference type="GO" id="GO:0003964">
    <property type="term" value="F:RNA-directed DNA polymerase activity"/>
    <property type="evidence" value="ECO:0007669"/>
    <property type="project" value="UniProtKB-EC"/>
</dbReference>
<dbReference type="SUPFAM" id="SSF56672">
    <property type="entry name" value="DNA/RNA polymerases"/>
    <property type="match status" value="1"/>
</dbReference>
<evidence type="ECO:0000313" key="3">
    <source>
        <dbReference type="Proteomes" id="UP000014500"/>
    </source>
</evidence>
<dbReference type="PhylomeDB" id="T1IT20"/>
<reference evidence="2" key="2">
    <citation type="submission" date="2015-02" db="UniProtKB">
        <authorList>
            <consortium name="EnsemblMetazoa"/>
        </authorList>
    </citation>
    <scope>IDENTIFICATION</scope>
</reference>
<dbReference type="EnsemblMetazoa" id="SMAR004263-RA">
    <property type="protein sequence ID" value="SMAR004263-PA"/>
    <property type="gene ID" value="SMAR004263"/>
</dbReference>
<name>T1IT20_STRMM</name>
<dbReference type="AlphaFoldDB" id="T1IT20"/>
<proteinExistence type="predicted"/>
<dbReference type="EC" id="2.7.7.49" evidence="1"/>
<evidence type="ECO:0000313" key="2">
    <source>
        <dbReference type="EnsemblMetazoa" id="SMAR004263-PA"/>
    </source>
</evidence>
<dbReference type="EMBL" id="AFFK01019057">
    <property type="status" value="NOT_ANNOTATED_CDS"/>
    <property type="molecule type" value="Genomic_DNA"/>
</dbReference>
<sequence length="94" mass="10859">MSAGKYTANDTKIKAILDYPAPKTLKQLQRFIRMVGFYAPLIKDLNSIPKPFFVQHKKEKWNNFTWTPECQKAFEILKDLLTGDIVLPLPDFAT</sequence>
<protein>
    <recommendedName>
        <fullName evidence="1">RNA-directed DNA polymerase</fullName>
        <ecNumber evidence="1">2.7.7.49</ecNumber>
    </recommendedName>
</protein>
<dbReference type="InterPro" id="IPR043502">
    <property type="entry name" value="DNA/RNA_pol_sf"/>
</dbReference>
<dbReference type="Gene3D" id="3.30.70.270">
    <property type="match status" value="1"/>
</dbReference>
<reference evidence="3" key="1">
    <citation type="submission" date="2011-05" db="EMBL/GenBank/DDBJ databases">
        <authorList>
            <person name="Richards S.R."/>
            <person name="Qu J."/>
            <person name="Jiang H."/>
            <person name="Jhangiani S.N."/>
            <person name="Agravi P."/>
            <person name="Goodspeed R."/>
            <person name="Gross S."/>
            <person name="Mandapat C."/>
            <person name="Jackson L."/>
            <person name="Mathew T."/>
            <person name="Pu L."/>
            <person name="Thornton R."/>
            <person name="Saada N."/>
            <person name="Wilczek-Boney K.B."/>
            <person name="Lee S."/>
            <person name="Kovar C."/>
            <person name="Wu Y."/>
            <person name="Scherer S.E."/>
            <person name="Worley K.C."/>
            <person name="Muzny D.M."/>
            <person name="Gibbs R."/>
        </authorList>
    </citation>
    <scope>NUCLEOTIDE SEQUENCE</scope>
    <source>
        <strain evidence="3">Brora</strain>
    </source>
</reference>
<evidence type="ECO:0000256" key="1">
    <source>
        <dbReference type="ARBA" id="ARBA00012493"/>
    </source>
</evidence>
<organism evidence="2 3">
    <name type="scientific">Strigamia maritima</name>
    <name type="common">European centipede</name>
    <name type="synonym">Geophilus maritimus</name>
    <dbReference type="NCBI Taxonomy" id="126957"/>
    <lineage>
        <taxon>Eukaryota</taxon>
        <taxon>Metazoa</taxon>
        <taxon>Ecdysozoa</taxon>
        <taxon>Arthropoda</taxon>
        <taxon>Myriapoda</taxon>
        <taxon>Chilopoda</taxon>
        <taxon>Pleurostigmophora</taxon>
        <taxon>Geophilomorpha</taxon>
        <taxon>Linotaeniidae</taxon>
        <taxon>Strigamia</taxon>
    </lineage>
</organism>
<dbReference type="eggNOG" id="KOG0017">
    <property type="taxonomic scope" value="Eukaryota"/>
</dbReference>
<dbReference type="PANTHER" id="PTHR34072:SF45">
    <property type="entry name" value="REVERSE TRANSCRIPTASE DOMAIN-CONTAINING PROTEIN-RELATED"/>
    <property type="match status" value="1"/>
</dbReference>
<keyword evidence="3" id="KW-1185">Reference proteome</keyword>
<dbReference type="Proteomes" id="UP000014500">
    <property type="component" value="Unassembled WGS sequence"/>
</dbReference>
<dbReference type="PANTHER" id="PTHR34072">
    <property type="entry name" value="ENZYMATIC POLYPROTEIN-RELATED"/>
    <property type="match status" value="1"/>
</dbReference>